<dbReference type="InterPro" id="IPR050493">
    <property type="entry name" value="FAD-dep_Monooxygenase_BioMet"/>
</dbReference>
<name>A0ABP8K169_9ACTN</name>
<protein>
    <submittedName>
        <fullName evidence="4">FAD-dependent monooxygenase</fullName>
    </submittedName>
</protein>
<evidence type="ECO:0000259" key="3">
    <source>
        <dbReference type="Pfam" id="PF01494"/>
    </source>
</evidence>
<gene>
    <name evidence="4" type="ORF">GCM10023147_35490</name>
</gene>
<dbReference type="PANTHER" id="PTHR13789:SF309">
    <property type="entry name" value="PUTATIVE (AFU_ORTHOLOGUE AFUA_6G14510)-RELATED"/>
    <property type="match status" value="1"/>
</dbReference>
<dbReference type="Gene3D" id="3.50.50.60">
    <property type="entry name" value="FAD/NAD(P)-binding domain"/>
    <property type="match status" value="1"/>
</dbReference>
<keyword evidence="2 4" id="KW-0503">Monooxygenase</keyword>
<organism evidence="4 5">
    <name type="scientific">Tsukamurella soli</name>
    <dbReference type="NCBI Taxonomy" id="644556"/>
    <lineage>
        <taxon>Bacteria</taxon>
        <taxon>Bacillati</taxon>
        <taxon>Actinomycetota</taxon>
        <taxon>Actinomycetes</taxon>
        <taxon>Mycobacteriales</taxon>
        <taxon>Tsukamurellaceae</taxon>
        <taxon>Tsukamurella</taxon>
    </lineage>
</organism>
<reference evidence="5" key="1">
    <citation type="journal article" date="2019" name="Int. J. Syst. Evol. Microbiol.">
        <title>The Global Catalogue of Microorganisms (GCM) 10K type strain sequencing project: providing services to taxonomists for standard genome sequencing and annotation.</title>
        <authorList>
            <consortium name="The Broad Institute Genomics Platform"/>
            <consortium name="The Broad Institute Genome Sequencing Center for Infectious Disease"/>
            <person name="Wu L."/>
            <person name="Ma J."/>
        </authorList>
    </citation>
    <scope>NUCLEOTIDE SEQUENCE [LARGE SCALE GENOMIC DNA]</scope>
    <source>
        <strain evidence="5">JCM 17688</strain>
    </source>
</reference>
<dbReference type="Pfam" id="PF01494">
    <property type="entry name" value="FAD_binding_3"/>
    <property type="match status" value="2"/>
</dbReference>
<dbReference type="InterPro" id="IPR036188">
    <property type="entry name" value="FAD/NAD-bd_sf"/>
</dbReference>
<feature type="domain" description="FAD-binding" evidence="3">
    <location>
        <begin position="278"/>
        <end position="342"/>
    </location>
</feature>
<evidence type="ECO:0000256" key="2">
    <source>
        <dbReference type="ARBA" id="ARBA00023033"/>
    </source>
</evidence>
<proteinExistence type="predicted"/>
<dbReference type="PANTHER" id="PTHR13789">
    <property type="entry name" value="MONOOXYGENASE"/>
    <property type="match status" value="1"/>
</dbReference>
<dbReference type="PRINTS" id="PR00420">
    <property type="entry name" value="RNGMNOXGNASE"/>
</dbReference>
<keyword evidence="5" id="KW-1185">Reference proteome</keyword>
<keyword evidence="1" id="KW-0560">Oxidoreductase</keyword>
<evidence type="ECO:0000313" key="4">
    <source>
        <dbReference type="EMBL" id="GAA4398847.1"/>
    </source>
</evidence>
<dbReference type="GO" id="GO:0004497">
    <property type="term" value="F:monooxygenase activity"/>
    <property type="evidence" value="ECO:0007669"/>
    <property type="project" value="UniProtKB-KW"/>
</dbReference>
<feature type="domain" description="FAD-binding" evidence="3">
    <location>
        <begin position="4"/>
        <end position="173"/>
    </location>
</feature>
<dbReference type="RefSeq" id="WP_344998447.1">
    <property type="nucleotide sequence ID" value="NZ_BAABFR010000065.1"/>
</dbReference>
<evidence type="ECO:0000256" key="1">
    <source>
        <dbReference type="ARBA" id="ARBA00023002"/>
    </source>
</evidence>
<accession>A0ABP8K169</accession>
<comment type="caution">
    <text evidence="4">The sequence shown here is derived from an EMBL/GenBank/DDBJ whole genome shotgun (WGS) entry which is preliminary data.</text>
</comment>
<dbReference type="EMBL" id="BAABFR010000065">
    <property type="protein sequence ID" value="GAA4398847.1"/>
    <property type="molecule type" value="Genomic_DNA"/>
</dbReference>
<dbReference type="SUPFAM" id="SSF51905">
    <property type="entry name" value="FAD/NAD(P)-binding domain"/>
    <property type="match status" value="1"/>
</dbReference>
<evidence type="ECO:0000313" key="5">
    <source>
        <dbReference type="Proteomes" id="UP001500635"/>
    </source>
</evidence>
<dbReference type="InterPro" id="IPR002938">
    <property type="entry name" value="FAD-bd"/>
</dbReference>
<sequence length="400" mass="42599">MSITTALVVGGGIAGPTTAIALRRAGIAVTVCEAYPGPSDGIGSTLAIAPNGMAALDVIGAGDAVRAIAIPIIRTAVSIGHAVIDLPGLSDLEPQQMVDRGDLYRVLRERAVDAGVVFEYGRRLVSAGEEPDGITAVFADGTTATADVLIGADGVHSTVRTLIDPNAPGAGYTGLLGFGAAVDVRLDAEPGLMHFAFGSRAYYLYWVLPDGRTAWGVNLPARAPMSLTEARAVPAEQWLRTLRETYAGDEPGEVLAQATTADSLIPLGAIHIMPPVPHWYRGRMVLVGDAVHAPSNSTGQGASLAVESALELARCLRDLPDPESAFAAYEGLRRERVETITRRGARLNHRKTPGPLLRRVMRTVMPLMFRRMDLEKQLGSELRYRIDWDAPVRVSTAARE</sequence>
<dbReference type="Proteomes" id="UP001500635">
    <property type="component" value="Unassembled WGS sequence"/>
</dbReference>